<feature type="region of interest" description="Disordered" evidence="10">
    <location>
        <begin position="563"/>
        <end position="583"/>
    </location>
</feature>
<comment type="catalytic activity">
    <reaction evidence="7">
        <text>L-seryl-[protein] + ATP = O-phospho-L-seryl-[protein] + ADP + H(+)</text>
        <dbReference type="Rhea" id="RHEA:17989"/>
        <dbReference type="Rhea" id="RHEA-COMP:9863"/>
        <dbReference type="Rhea" id="RHEA-COMP:11604"/>
        <dbReference type="ChEBI" id="CHEBI:15378"/>
        <dbReference type="ChEBI" id="CHEBI:29999"/>
        <dbReference type="ChEBI" id="CHEBI:30616"/>
        <dbReference type="ChEBI" id="CHEBI:83421"/>
        <dbReference type="ChEBI" id="CHEBI:456216"/>
        <dbReference type="EC" id="2.7.11.24"/>
    </reaction>
</comment>
<evidence type="ECO:0000256" key="6">
    <source>
        <dbReference type="ARBA" id="ARBA00047592"/>
    </source>
</evidence>
<evidence type="ECO:0000256" key="9">
    <source>
        <dbReference type="RuleBase" id="RU361165"/>
    </source>
</evidence>
<evidence type="ECO:0000256" key="7">
    <source>
        <dbReference type="ARBA" id="ARBA00048312"/>
    </source>
</evidence>
<evidence type="ECO:0000256" key="3">
    <source>
        <dbReference type="ARBA" id="ARBA00022741"/>
    </source>
</evidence>
<dbReference type="PROSITE" id="PS00108">
    <property type="entry name" value="PROTEIN_KINASE_ST"/>
    <property type="match status" value="1"/>
</dbReference>
<keyword evidence="1 9" id="KW-0723">Serine/threonine-protein kinase</keyword>
<feature type="region of interest" description="Disordered" evidence="10">
    <location>
        <begin position="60"/>
        <end position="104"/>
    </location>
</feature>
<keyword evidence="4 9" id="KW-0418">Kinase</keyword>
<dbReference type="AlphaFoldDB" id="A0A6A7G2V8"/>
<evidence type="ECO:0000313" key="12">
    <source>
        <dbReference type="EMBL" id="LAC24689.1"/>
    </source>
</evidence>
<protein>
    <recommendedName>
        <fullName evidence="9">Mitogen-activated protein kinase</fullName>
        <ecNumber evidence="9">2.7.11.24</ecNumber>
    </recommendedName>
</protein>
<feature type="region of interest" description="Disordered" evidence="10">
    <location>
        <begin position="26"/>
        <end position="46"/>
    </location>
</feature>
<dbReference type="InterPro" id="IPR000719">
    <property type="entry name" value="Prot_kinase_dom"/>
</dbReference>
<organism evidence="12">
    <name type="scientific">Hirondellea gigas</name>
    <dbReference type="NCBI Taxonomy" id="1518452"/>
    <lineage>
        <taxon>Eukaryota</taxon>
        <taxon>Metazoa</taxon>
        <taxon>Ecdysozoa</taxon>
        <taxon>Arthropoda</taxon>
        <taxon>Crustacea</taxon>
        <taxon>Multicrustacea</taxon>
        <taxon>Malacostraca</taxon>
        <taxon>Eumalacostraca</taxon>
        <taxon>Peracarida</taxon>
        <taxon>Amphipoda</taxon>
        <taxon>Amphilochidea</taxon>
        <taxon>Lysianassida</taxon>
        <taxon>Lysianassidira</taxon>
        <taxon>Lysianassoidea</taxon>
        <taxon>Lysianassidae</taxon>
        <taxon>Hirondellea</taxon>
    </lineage>
</organism>
<name>A0A6A7G2V8_9CRUS</name>
<evidence type="ECO:0000256" key="8">
    <source>
        <dbReference type="PROSITE-ProRule" id="PRU10141"/>
    </source>
</evidence>
<dbReference type="InterPro" id="IPR008271">
    <property type="entry name" value="Ser/Thr_kinase_AS"/>
</dbReference>
<evidence type="ECO:0000256" key="1">
    <source>
        <dbReference type="ARBA" id="ARBA00022527"/>
    </source>
</evidence>
<dbReference type="FunFam" id="1.10.510.10:FF:000624">
    <property type="entry name" value="Mitogen-activated protein kinase"/>
    <property type="match status" value="1"/>
</dbReference>
<dbReference type="PANTHER" id="PTHR24055">
    <property type="entry name" value="MITOGEN-ACTIVATED PROTEIN KINASE"/>
    <property type="match status" value="1"/>
</dbReference>
<dbReference type="InterPro" id="IPR011009">
    <property type="entry name" value="Kinase-like_dom_sf"/>
</dbReference>
<evidence type="ECO:0000256" key="10">
    <source>
        <dbReference type="SAM" id="MobiDB-lite"/>
    </source>
</evidence>
<evidence type="ECO:0000259" key="11">
    <source>
        <dbReference type="PROSITE" id="PS50011"/>
    </source>
</evidence>
<proteinExistence type="evidence at transcript level"/>
<keyword evidence="9" id="KW-0460">Magnesium</keyword>
<dbReference type="PROSITE" id="PS00107">
    <property type="entry name" value="PROTEIN_KINASE_ATP"/>
    <property type="match status" value="1"/>
</dbReference>
<sequence length="583" mass="66259">MAEVNEQSPHIMSVKEFLQQDYSVRSDSSSCSSYESTPAYPYLSPSSICLRDDEKNEEKFVSPCLRSARPPKESPSELSGIPEDSQVPNMATSGLPAEPDSDGNPHFPAEDLCGRYKFVSFLGSGSYGFVAEVKCLKSGERLAIKKIPNIFRNTTDTRRLLRELRILRMIGQHDKIVRIMDILPPKNFRNFDSLYIVFDFVDTDLDKLVRSNQYFSELHVQYILYQLLIALKYIHSAGIFHRDLKPANILLNEDCSLKLCDFGLARGYHQTPDVHINISSPFHKTASSRSRGLTRHVVTRWYRAPEVILLHREYSFGIDMWSVGCIFAELLGMQENNVKDPQCRIPLFPGDSCYPLSPKPGHKDSASTPSRMFDQMSVILQVIGTPSQVDISETKGHMARRYLSHLPQLSGIDYRKRFPGSPPPAIELLKGLLCFNPNKRLTVDEALAHPFLRCVRQIDYEFIHPVIHLEFEAFSMDECGRDLIIQEILHYNPQLTSRPRDASLPLLDRMSLASPPERHSVGDVLNSSSKPSVLTRRRSFSCEAMSSRDRHDSDSRYNLSSISYHSDQSARKSRHDSNAMVLD</sequence>
<dbReference type="InterPro" id="IPR050117">
    <property type="entry name" value="MAPK"/>
</dbReference>
<dbReference type="PROSITE" id="PS50011">
    <property type="entry name" value="PROTEIN_KINASE_DOM"/>
    <property type="match status" value="1"/>
</dbReference>
<reference evidence="12" key="1">
    <citation type="submission" date="2017-11" db="EMBL/GenBank/DDBJ databases">
        <title>The sensing device of the deep-sea amphipod.</title>
        <authorList>
            <person name="Kobayashi H."/>
            <person name="Nagahama T."/>
            <person name="Arai W."/>
            <person name="Sasagawa Y."/>
            <person name="Umeda M."/>
            <person name="Hayashi T."/>
            <person name="Nikaido I."/>
            <person name="Watanabe H."/>
            <person name="Oguri K."/>
            <person name="Kitazato H."/>
            <person name="Fujioka K."/>
            <person name="Kido Y."/>
            <person name="Takami H."/>
        </authorList>
    </citation>
    <scope>NUCLEOTIDE SEQUENCE</scope>
    <source>
        <tissue evidence="12">Whole body</tissue>
    </source>
</reference>
<dbReference type="GO" id="GO:0004707">
    <property type="term" value="F:MAP kinase activity"/>
    <property type="evidence" value="ECO:0007669"/>
    <property type="project" value="UniProtKB-EC"/>
</dbReference>
<dbReference type="SUPFAM" id="SSF56112">
    <property type="entry name" value="Protein kinase-like (PK-like)"/>
    <property type="match status" value="1"/>
</dbReference>
<dbReference type="Pfam" id="PF00069">
    <property type="entry name" value="Pkinase"/>
    <property type="match status" value="1"/>
</dbReference>
<comment type="catalytic activity">
    <reaction evidence="6 9">
        <text>L-threonyl-[protein] + ATP = O-phospho-L-threonyl-[protein] + ADP + H(+)</text>
        <dbReference type="Rhea" id="RHEA:46608"/>
        <dbReference type="Rhea" id="RHEA-COMP:11060"/>
        <dbReference type="Rhea" id="RHEA-COMP:11605"/>
        <dbReference type="ChEBI" id="CHEBI:15378"/>
        <dbReference type="ChEBI" id="CHEBI:30013"/>
        <dbReference type="ChEBI" id="CHEBI:30616"/>
        <dbReference type="ChEBI" id="CHEBI:61977"/>
        <dbReference type="ChEBI" id="CHEBI:456216"/>
        <dbReference type="EC" id="2.7.11.24"/>
    </reaction>
</comment>
<dbReference type="InterPro" id="IPR017441">
    <property type="entry name" value="Protein_kinase_ATP_BS"/>
</dbReference>
<keyword evidence="2 9" id="KW-0808">Transferase</keyword>
<dbReference type="SMART" id="SM00220">
    <property type="entry name" value="S_TKc"/>
    <property type="match status" value="1"/>
</dbReference>
<keyword evidence="5 8" id="KW-0067">ATP-binding</keyword>
<dbReference type="PROSITE" id="PS01351">
    <property type="entry name" value="MAPK"/>
    <property type="match status" value="1"/>
</dbReference>
<dbReference type="Gene3D" id="1.10.510.10">
    <property type="entry name" value="Transferase(Phosphotransferase) domain 1"/>
    <property type="match status" value="1"/>
</dbReference>
<comment type="similarity">
    <text evidence="9">Belongs to the protein kinase superfamily. Ser/Thr protein kinase family. MAP kinase subfamily.</text>
</comment>
<dbReference type="InterPro" id="IPR003527">
    <property type="entry name" value="MAP_kinase_CS"/>
</dbReference>
<comment type="cofactor">
    <cofactor evidence="9">
        <name>Mg(2+)</name>
        <dbReference type="ChEBI" id="CHEBI:18420"/>
    </cofactor>
</comment>
<evidence type="ECO:0000256" key="4">
    <source>
        <dbReference type="ARBA" id="ARBA00022777"/>
    </source>
</evidence>
<feature type="domain" description="Protein kinase" evidence="11">
    <location>
        <begin position="116"/>
        <end position="452"/>
    </location>
</feature>
<dbReference type="EC" id="2.7.11.24" evidence="9"/>
<dbReference type="GO" id="GO:0005524">
    <property type="term" value="F:ATP binding"/>
    <property type="evidence" value="ECO:0007669"/>
    <property type="project" value="UniProtKB-UniRule"/>
</dbReference>
<evidence type="ECO:0000256" key="2">
    <source>
        <dbReference type="ARBA" id="ARBA00022679"/>
    </source>
</evidence>
<feature type="binding site" evidence="8">
    <location>
        <position position="146"/>
    </location>
    <ligand>
        <name>ATP</name>
        <dbReference type="ChEBI" id="CHEBI:30616"/>
    </ligand>
</feature>
<keyword evidence="3 8" id="KW-0547">Nucleotide-binding</keyword>
<dbReference type="Gene3D" id="3.30.200.20">
    <property type="entry name" value="Phosphorylase Kinase, domain 1"/>
    <property type="match status" value="1"/>
</dbReference>
<dbReference type="EMBL" id="IACT01005538">
    <property type="protein sequence ID" value="LAC24689.1"/>
    <property type="molecule type" value="mRNA"/>
</dbReference>
<evidence type="ECO:0000256" key="5">
    <source>
        <dbReference type="ARBA" id="ARBA00022840"/>
    </source>
</evidence>
<comment type="activity regulation">
    <text evidence="9">Activated by threonine and tyrosine phosphorylation.</text>
</comment>
<accession>A0A6A7G2V8</accession>
<feature type="compositionally biased region" description="Low complexity" evidence="10">
    <location>
        <begin position="26"/>
        <end position="36"/>
    </location>
</feature>